<accession>A0A919GXE3</accession>
<feature type="domain" description="GAF" evidence="2">
    <location>
        <begin position="166"/>
        <end position="336"/>
    </location>
</feature>
<evidence type="ECO:0000259" key="2">
    <source>
        <dbReference type="SMART" id="SM00065"/>
    </source>
</evidence>
<dbReference type="PANTHER" id="PTHR43156:SF2">
    <property type="entry name" value="STAGE II SPORULATION PROTEIN E"/>
    <property type="match status" value="1"/>
</dbReference>
<dbReference type="PANTHER" id="PTHR43156">
    <property type="entry name" value="STAGE II SPORULATION PROTEIN E-RELATED"/>
    <property type="match status" value="1"/>
</dbReference>
<organism evidence="4 5">
    <name type="scientific">Streptomyces xanthophaeus</name>
    <dbReference type="NCBI Taxonomy" id="67385"/>
    <lineage>
        <taxon>Bacteria</taxon>
        <taxon>Bacillati</taxon>
        <taxon>Actinomycetota</taxon>
        <taxon>Actinomycetes</taxon>
        <taxon>Kitasatosporales</taxon>
        <taxon>Streptomycetaceae</taxon>
        <taxon>Streptomyces</taxon>
    </lineage>
</organism>
<keyword evidence="5" id="KW-1185">Reference proteome</keyword>
<dbReference type="InterPro" id="IPR013656">
    <property type="entry name" value="PAS_4"/>
</dbReference>
<dbReference type="InterPro" id="IPR001932">
    <property type="entry name" value="PPM-type_phosphatase-like_dom"/>
</dbReference>
<dbReference type="InterPro" id="IPR000014">
    <property type="entry name" value="PAS"/>
</dbReference>
<dbReference type="Pfam" id="PF01590">
    <property type="entry name" value="GAF"/>
    <property type="match status" value="1"/>
</dbReference>
<dbReference type="Pfam" id="PF08448">
    <property type="entry name" value="PAS_4"/>
    <property type="match status" value="1"/>
</dbReference>
<keyword evidence="1" id="KW-0378">Hydrolase</keyword>
<comment type="caution">
    <text evidence="4">The sequence shown here is derived from an EMBL/GenBank/DDBJ whole genome shotgun (WGS) entry which is preliminary data.</text>
</comment>
<dbReference type="Gene3D" id="3.30.450.20">
    <property type="entry name" value="PAS domain"/>
    <property type="match status" value="1"/>
</dbReference>
<dbReference type="InterPro" id="IPR052016">
    <property type="entry name" value="Bact_Sigma-Reg"/>
</dbReference>
<name>A0A919GXE3_9ACTN</name>
<dbReference type="SUPFAM" id="SSF55874">
    <property type="entry name" value="ATPase domain of HSP90 chaperone/DNA topoisomerase II/histidine kinase"/>
    <property type="match status" value="1"/>
</dbReference>
<reference evidence="4" key="1">
    <citation type="submission" date="2020-09" db="EMBL/GenBank/DDBJ databases">
        <title>Whole genome shotgun sequence of Streptomyces xanthophaeus NBRC 12829.</title>
        <authorList>
            <person name="Komaki H."/>
            <person name="Tamura T."/>
        </authorList>
    </citation>
    <scope>NUCLEOTIDE SEQUENCE</scope>
    <source>
        <strain evidence="4">NBRC 12829</strain>
    </source>
</reference>
<dbReference type="CDD" id="cd00130">
    <property type="entry name" value="PAS"/>
    <property type="match status" value="1"/>
</dbReference>
<dbReference type="AlphaFoldDB" id="A0A919GXE3"/>
<dbReference type="SUPFAM" id="SSF55785">
    <property type="entry name" value="PYP-like sensor domain (PAS domain)"/>
    <property type="match status" value="1"/>
</dbReference>
<dbReference type="Proteomes" id="UP000600026">
    <property type="component" value="Unassembled WGS sequence"/>
</dbReference>
<dbReference type="Gene3D" id="3.60.40.10">
    <property type="entry name" value="PPM-type phosphatase domain"/>
    <property type="match status" value="1"/>
</dbReference>
<dbReference type="SMART" id="SM00331">
    <property type="entry name" value="PP2C_SIG"/>
    <property type="match status" value="1"/>
</dbReference>
<dbReference type="InterPro" id="IPR003594">
    <property type="entry name" value="HATPase_dom"/>
</dbReference>
<dbReference type="InterPro" id="IPR003018">
    <property type="entry name" value="GAF"/>
</dbReference>
<dbReference type="InterPro" id="IPR029016">
    <property type="entry name" value="GAF-like_dom_sf"/>
</dbReference>
<dbReference type="InterPro" id="IPR035965">
    <property type="entry name" value="PAS-like_dom_sf"/>
</dbReference>
<evidence type="ECO:0000313" key="4">
    <source>
        <dbReference type="EMBL" id="GHI82913.1"/>
    </source>
</evidence>
<dbReference type="SMART" id="SM00065">
    <property type="entry name" value="GAF"/>
    <property type="match status" value="1"/>
</dbReference>
<sequence length="708" mass="75815">MEVVAVTHDDSFGQAGRGVRGDVDLAVLDALFTQSPVGLHVLDTELRLVRINTATRSMLKVPVEGLLGRHFTDAFTGLESPGEVTEMVRGVLATGVPVRERLLRSRFNTEQGRERTHSISVFRLVDGQGGVLGVAVAAVEVTDAEDARARLRILDVVHERVGRTLNITTTCEELAQTLVPAIADVAVVEVVEAVVRGEEPPVGPLAKDVPLRRAAFQPLTSHQRKQAHPVGDVRSLQTPTPYSRTLADLRPRIVDLDEGTPWMGSDPSRAAAIRASGSHSLLVAPLALRGRVLGLVSLYRTGRSPAFREDDLHLVREVCAHTALCVDNARRFTREHAIAATVQRHLLPRNPLGRSTVETAHLHTPGEGGGGGWFDVIALSGARTALVVGNVSGRGIHTATMMGQLRTVVHALADLDLEPDELLARLDDTAGFLAAERAVEPGGDPEPQEPLSASCLYAVYDPFERTWTFACAGQATPPVIVGPDGIAETADISVGPALGGGEGWPFAVTRMELAEGSTIALYTPGLLAAGSADGEDASEVLGPVLARPDRSVQDLCDDVLYALPSTNRDGDRVLLLARTRAFPARSVATWVLADDLTEAAAARAHTRRTLAGWDVDEDTAAATELIVSELVTNALRYGTSPLRLRLIKDRNLTCEVQDASSTSPHLRHARTVDEGGRGLFIVAQLTQQWGIRYTAAGKTVWTEQTLAP</sequence>
<dbReference type="InterPro" id="IPR036890">
    <property type="entry name" value="HATPase_C_sf"/>
</dbReference>
<dbReference type="Pfam" id="PF07228">
    <property type="entry name" value="SpoIIE"/>
    <property type="match status" value="1"/>
</dbReference>
<protein>
    <submittedName>
        <fullName evidence="4">Uncharacterized protein</fullName>
    </submittedName>
</protein>
<dbReference type="SUPFAM" id="SSF55781">
    <property type="entry name" value="GAF domain-like"/>
    <property type="match status" value="1"/>
</dbReference>
<proteinExistence type="predicted"/>
<dbReference type="CDD" id="cd16936">
    <property type="entry name" value="HATPase_RsbW-like"/>
    <property type="match status" value="1"/>
</dbReference>
<dbReference type="FunFam" id="3.30.565.10:FF:000028">
    <property type="entry name" value="PAS sensor protein"/>
    <property type="match status" value="1"/>
</dbReference>
<dbReference type="Pfam" id="PF13581">
    <property type="entry name" value="HATPase_c_2"/>
    <property type="match status" value="1"/>
</dbReference>
<evidence type="ECO:0000256" key="1">
    <source>
        <dbReference type="ARBA" id="ARBA00022801"/>
    </source>
</evidence>
<dbReference type="Gene3D" id="3.30.565.10">
    <property type="entry name" value="Histidine kinase-like ATPase, C-terminal domain"/>
    <property type="match status" value="1"/>
</dbReference>
<evidence type="ECO:0000313" key="5">
    <source>
        <dbReference type="Proteomes" id="UP000600026"/>
    </source>
</evidence>
<dbReference type="FunFam" id="3.30.450.40:FF:000035">
    <property type="entry name" value="PAS sensor protein"/>
    <property type="match status" value="1"/>
</dbReference>
<dbReference type="EMBL" id="BNEE01000003">
    <property type="protein sequence ID" value="GHI82913.1"/>
    <property type="molecule type" value="Genomic_DNA"/>
</dbReference>
<feature type="domain" description="PPM-type phosphatase" evidence="3">
    <location>
        <begin position="354"/>
        <end position="579"/>
    </location>
</feature>
<dbReference type="GO" id="GO:0016791">
    <property type="term" value="F:phosphatase activity"/>
    <property type="evidence" value="ECO:0007669"/>
    <property type="project" value="TreeGrafter"/>
</dbReference>
<evidence type="ECO:0000259" key="3">
    <source>
        <dbReference type="SMART" id="SM00331"/>
    </source>
</evidence>
<dbReference type="Gene3D" id="3.30.450.40">
    <property type="match status" value="1"/>
</dbReference>
<gene>
    <name evidence="4" type="ORF">Sxan_02770</name>
</gene>
<dbReference type="InterPro" id="IPR036457">
    <property type="entry name" value="PPM-type-like_dom_sf"/>
</dbReference>
<dbReference type="NCBIfam" id="TIGR00229">
    <property type="entry name" value="sensory_box"/>
    <property type="match status" value="1"/>
</dbReference>